<comment type="similarity">
    <text evidence="1">Belongs to the E2F/DP family.</text>
</comment>
<dbReference type="EMBL" id="BGZK01000969">
    <property type="protein sequence ID" value="GBP66846.1"/>
    <property type="molecule type" value="Genomic_DNA"/>
</dbReference>
<evidence type="ECO:0000256" key="1">
    <source>
        <dbReference type="ARBA" id="ARBA00010940"/>
    </source>
</evidence>
<keyword evidence="3" id="KW-0238">DNA-binding</keyword>
<dbReference type="CDD" id="cd14660">
    <property type="entry name" value="E2F_DD"/>
    <property type="match status" value="1"/>
</dbReference>
<evidence type="ECO:0000313" key="7">
    <source>
        <dbReference type="Proteomes" id="UP000299102"/>
    </source>
</evidence>
<accession>A0A4C1XSB2</accession>
<evidence type="ECO:0000256" key="4">
    <source>
        <dbReference type="ARBA" id="ARBA00023163"/>
    </source>
</evidence>
<dbReference type="PANTHER" id="PTHR12081:SF18">
    <property type="entry name" value="TRANSCRIPTION FACTOR E2F2-RELATED"/>
    <property type="match status" value="1"/>
</dbReference>
<gene>
    <name evidence="6" type="primary">E2F6</name>
    <name evidence="6" type="ORF">EVAR_98799_1</name>
</gene>
<evidence type="ECO:0000256" key="2">
    <source>
        <dbReference type="ARBA" id="ARBA00023015"/>
    </source>
</evidence>
<dbReference type="Proteomes" id="UP000299102">
    <property type="component" value="Unassembled WGS sequence"/>
</dbReference>
<dbReference type="Pfam" id="PF16421">
    <property type="entry name" value="E2F_CC-MB"/>
    <property type="match status" value="1"/>
</dbReference>
<evidence type="ECO:0000259" key="5">
    <source>
        <dbReference type="Pfam" id="PF16421"/>
    </source>
</evidence>
<name>A0A4C1XSB2_EUMVA</name>
<dbReference type="GO" id="GO:0046983">
    <property type="term" value="F:protein dimerization activity"/>
    <property type="evidence" value="ECO:0007669"/>
    <property type="project" value="InterPro"/>
</dbReference>
<dbReference type="GO" id="GO:0000981">
    <property type="term" value="F:DNA-binding transcription factor activity, RNA polymerase II-specific"/>
    <property type="evidence" value="ECO:0007669"/>
    <property type="project" value="TreeGrafter"/>
</dbReference>
<dbReference type="GO" id="GO:0090575">
    <property type="term" value="C:RNA polymerase II transcription regulator complex"/>
    <property type="evidence" value="ECO:0007669"/>
    <property type="project" value="TreeGrafter"/>
</dbReference>
<evidence type="ECO:0000256" key="3">
    <source>
        <dbReference type="ARBA" id="ARBA00023125"/>
    </source>
</evidence>
<keyword evidence="7" id="KW-1185">Reference proteome</keyword>
<comment type="caution">
    <text evidence="6">The sequence shown here is derived from an EMBL/GenBank/DDBJ whole genome shotgun (WGS) entry which is preliminary data.</text>
</comment>
<dbReference type="SUPFAM" id="SSF144074">
    <property type="entry name" value="E2F-DP heterodimerization region"/>
    <property type="match status" value="1"/>
</dbReference>
<dbReference type="STRING" id="151549.A0A4C1XSB2"/>
<dbReference type="AlphaFoldDB" id="A0A4C1XSB2"/>
<dbReference type="GO" id="GO:0000978">
    <property type="term" value="F:RNA polymerase II cis-regulatory region sequence-specific DNA binding"/>
    <property type="evidence" value="ECO:0007669"/>
    <property type="project" value="InterPro"/>
</dbReference>
<dbReference type="Gene3D" id="6.10.250.540">
    <property type="match status" value="1"/>
</dbReference>
<dbReference type="InterPro" id="IPR032198">
    <property type="entry name" value="E2F_CC-MB"/>
</dbReference>
<feature type="domain" description="E2F transcription factor CC-MB" evidence="5">
    <location>
        <begin position="47"/>
        <end position="137"/>
    </location>
</feature>
<organism evidence="6 7">
    <name type="scientific">Eumeta variegata</name>
    <name type="common">Bagworm moth</name>
    <name type="synonym">Eumeta japonica</name>
    <dbReference type="NCBI Taxonomy" id="151549"/>
    <lineage>
        <taxon>Eukaryota</taxon>
        <taxon>Metazoa</taxon>
        <taxon>Ecdysozoa</taxon>
        <taxon>Arthropoda</taxon>
        <taxon>Hexapoda</taxon>
        <taxon>Insecta</taxon>
        <taxon>Pterygota</taxon>
        <taxon>Neoptera</taxon>
        <taxon>Endopterygota</taxon>
        <taxon>Lepidoptera</taxon>
        <taxon>Glossata</taxon>
        <taxon>Ditrysia</taxon>
        <taxon>Tineoidea</taxon>
        <taxon>Psychidae</taxon>
        <taxon>Oiketicinae</taxon>
        <taxon>Eumeta</taxon>
    </lineage>
</organism>
<dbReference type="OrthoDB" id="1743261at2759"/>
<dbReference type="InterPro" id="IPR015633">
    <property type="entry name" value="E2F"/>
</dbReference>
<dbReference type="InterPro" id="IPR037241">
    <property type="entry name" value="E2F-DP_heterodim"/>
</dbReference>
<keyword evidence="4" id="KW-0804">Transcription</keyword>
<reference evidence="6 7" key="1">
    <citation type="journal article" date="2019" name="Commun. Biol.">
        <title>The bagworm genome reveals a unique fibroin gene that provides high tensile strength.</title>
        <authorList>
            <person name="Kono N."/>
            <person name="Nakamura H."/>
            <person name="Ohtoshi R."/>
            <person name="Tomita M."/>
            <person name="Numata K."/>
            <person name="Arakawa K."/>
        </authorList>
    </citation>
    <scope>NUCLEOTIDE SEQUENCE [LARGE SCALE GENOMIC DNA]</scope>
</reference>
<dbReference type="PANTHER" id="PTHR12081">
    <property type="entry name" value="TRANSCRIPTION FACTOR E2F"/>
    <property type="match status" value="1"/>
</dbReference>
<protein>
    <submittedName>
        <fullName evidence="6">Transcription factor E2F6</fullName>
    </submittedName>
</protein>
<proteinExistence type="inferred from homology"/>
<keyword evidence="2" id="KW-0805">Transcription regulation</keyword>
<sequence length="368" mass="39743">MTVSLFKARIECWVAILLQEAAWHHIDDDSCGQGYPSADSGRVRRLRLEVRALAAEEARVVRAVAKAERALSKMSAECGNAAYITYSDLLSITEFRNQTVIPIKAPPDTSLNVPAPDGKGYTIHLKSVSGEIEVYLCHKDRTTSPPPNAKMLPADPLLQDNKALLAPLISQMQHSPSTSTTSMQEQCNSSLVKPEPLSEHSGGLEVASPCVTDPTLPLGGVPAPPTTSVRPARPALIQGAAGARDRLRNALIADSDDFAPTMGGGRFQLQTEDQEHVHVLLLIIQKEVREPGTLAVAGTDTGREWERGPRQLCDLEPFLALEPPMSATDYGFSLDHDEGLAELFDFDLDSPGSPKCVSAISDASIHER</sequence>
<evidence type="ECO:0000313" key="6">
    <source>
        <dbReference type="EMBL" id="GBP66846.1"/>
    </source>
</evidence>